<keyword evidence="2" id="KW-1185">Reference proteome</keyword>
<name>A0ABR8ST44_9BACL</name>
<proteinExistence type="predicted"/>
<organism evidence="1 2">
    <name type="scientific">Paenibacillus gallinarum</name>
    <dbReference type="NCBI Taxonomy" id="2762232"/>
    <lineage>
        <taxon>Bacteria</taxon>
        <taxon>Bacillati</taxon>
        <taxon>Bacillota</taxon>
        <taxon>Bacilli</taxon>
        <taxon>Bacillales</taxon>
        <taxon>Paenibacillaceae</taxon>
        <taxon>Paenibacillus</taxon>
    </lineage>
</organism>
<dbReference type="Proteomes" id="UP000608071">
    <property type="component" value="Unassembled WGS sequence"/>
</dbReference>
<protein>
    <submittedName>
        <fullName evidence="1">Uncharacterized protein</fullName>
    </submittedName>
</protein>
<evidence type="ECO:0000313" key="1">
    <source>
        <dbReference type="EMBL" id="MBD7966661.1"/>
    </source>
</evidence>
<dbReference type="EMBL" id="JACSQL010000001">
    <property type="protein sequence ID" value="MBD7966661.1"/>
    <property type="molecule type" value="Genomic_DNA"/>
</dbReference>
<comment type="caution">
    <text evidence="1">The sequence shown here is derived from an EMBL/GenBank/DDBJ whole genome shotgun (WGS) entry which is preliminary data.</text>
</comment>
<gene>
    <name evidence="1" type="ORF">H9647_01155</name>
</gene>
<sequence length="243" mass="28688">MKKKRILDIRLFEELEHANSLSEYAGKLYEIEQEAHLICARYARKLREEGFITGDFDHVYIVMTPSLEEQKIWESERRIENWMREYYVGVSSTFFNCKTNQEKEEYILELISNVLRRIAMNAEQARLVSDVQNVLIRSGSEIEITHLSKETSKYNVKIVYQIKPLNKKSKAIIEYHDLIYHVRRKSVFLELNFYEDIYFLVSSVTLKNGVLSIKPRVSQSANYHIKPYKTPILISISEIPIVE</sequence>
<dbReference type="RefSeq" id="WP_191797399.1">
    <property type="nucleotide sequence ID" value="NZ_JACSQL010000001.1"/>
</dbReference>
<accession>A0ABR8ST44</accession>
<reference evidence="1 2" key="1">
    <citation type="submission" date="2020-08" db="EMBL/GenBank/DDBJ databases">
        <title>A Genomic Blueprint of the Chicken Gut Microbiome.</title>
        <authorList>
            <person name="Gilroy R."/>
            <person name="Ravi A."/>
            <person name="Getino M."/>
            <person name="Pursley I."/>
            <person name="Horton D.L."/>
            <person name="Alikhan N.-F."/>
            <person name="Baker D."/>
            <person name="Gharbi K."/>
            <person name="Hall N."/>
            <person name="Watson M."/>
            <person name="Adriaenssens E.M."/>
            <person name="Foster-Nyarko E."/>
            <person name="Jarju S."/>
            <person name="Secka A."/>
            <person name="Antonio M."/>
            <person name="Oren A."/>
            <person name="Chaudhuri R."/>
            <person name="La Ragione R.M."/>
            <person name="Hildebrand F."/>
            <person name="Pallen M.J."/>
        </authorList>
    </citation>
    <scope>NUCLEOTIDE SEQUENCE [LARGE SCALE GENOMIC DNA]</scope>
    <source>
        <strain evidence="1 2">Sa2BVA9</strain>
    </source>
</reference>
<evidence type="ECO:0000313" key="2">
    <source>
        <dbReference type="Proteomes" id="UP000608071"/>
    </source>
</evidence>